<feature type="transmembrane region" description="Helical" evidence="2">
    <location>
        <begin position="21"/>
        <end position="47"/>
    </location>
</feature>
<reference evidence="3" key="1">
    <citation type="submission" date="2021-02" db="EMBL/GenBank/DDBJ databases">
        <authorList>
            <person name="Nowell W R."/>
        </authorList>
    </citation>
    <scope>NUCLEOTIDE SEQUENCE</scope>
</reference>
<dbReference type="Proteomes" id="UP000663844">
    <property type="component" value="Unassembled WGS sequence"/>
</dbReference>
<organism evidence="3 5">
    <name type="scientific">Adineta steineri</name>
    <dbReference type="NCBI Taxonomy" id="433720"/>
    <lineage>
        <taxon>Eukaryota</taxon>
        <taxon>Metazoa</taxon>
        <taxon>Spiralia</taxon>
        <taxon>Gnathifera</taxon>
        <taxon>Rotifera</taxon>
        <taxon>Eurotatoria</taxon>
        <taxon>Bdelloidea</taxon>
        <taxon>Adinetida</taxon>
        <taxon>Adinetidae</taxon>
        <taxon>Adineta</taxon>
    </lineage>
</organism>
<evidence type="ECO:0000313" key="3">
    <source>
        <dbReference type="EMBL" id="CAF0838065.1"/>
    </source>
</evidence>
<feature type="region of interest" description="Disordered" evidence="1">
    <location>
        <begin position="103"/>
        <end position="123"/>
    </location>
</feature>
<gene>
    <name evidence="3" type="ORF">JYZ213_LOCUS7204</name>
    <name evidence="4" type="ORF">OXD698_LOCUS36726</name>
</gene>
<dbReference type="EMBL" id="CAJNOG010000047">
    <property type="protein sequence ID" value="CAF0838065.1"/>
    <property type="molecule type" value="Genomic_DNA"/>
</dbReference>
<dbReference type="EMBL" id="CAJOAZ010006162">
    <property type="protein sequence ID" value="CAF4125526.1"/>
    <property type="molecule type" value="Genomic_DNA"/>
</dbReference>
<feature type="compositionally biased region" description="Polar residues" evidence="1">
    <location>
        <begin position="103"/>
        <end position="118"/>
    </location>
</feature>
<sequence length="215" mass="22814">MYAPPAAAANRRSGLAASGPLLAICCLGFILFLIAATIVLALIPVYLSTRGSTSSSNTKNYVMTMTPPGSGKRDSSSIPEGSIDSTTITNINNAVNSNMGFESGTTNGVSGTASTVPTSRRRRGFGLQRERRASIVKLFFIFFFNKHHCDKCGNKGWQNGVKPFIIRVFVNIYITGTNTLVFSDYVTFTCTIDFSGNTGGIPATSTAANTAKVIG</sequence>
<evidence type="ECO:0000313" key="4">
    <source>
        <dbReference type="EMBL" id="CAF4125526.1"/>
    </source>
</evidence>
<proteinExistence type="predicted"/>
<evidence type="ECO:0000256" key="2">
    <source>
        <dbReference type="SAM" id="Phobius"/>
    </source>
</evidence>
<dbReference type="Proteomes" id="UP000663845">
    <property type="component" value="Unassembled WGS sequence"/>
</dbReference>
<dbReference type="AlphaFoldDB" id="A0A813VBZ8"/>
<comment type="caution">
    <text evidence="3">The sequence shown here is derived from an EMBL/GenBank/DDBJ whole genome shotgun (WGS) entry which is preliminary data.</text>
</comment>
<evidence type="ECO:0000256" key="1">
    <source>
        <dbReference type="SAM" id="MobiDB-lite"/>
    </source>
</evidence>
<feature type="compositionally biased region" description="Polar residues" evidence="1">
    <location>
        <begin position="50"/>
        <end position="63"/>
    </location>
</feature>
<accession>A0A813VBZ8</accession>
<keyword evidence="2" id="KW-1133">Transmembrane helix</keyword>
<feature type="region of interest" description="Disordered" evidence="1">
    <location>
        <begin position="50"/>
        <end position="79"/>
    </location>
</feature>
<name>A0A813VBZ8_9BILA</name>
<evidence type="ECO:0000313" key="5">
    <source>
        <dbReference type="Proteomes" id="UP000663845"/>
    </source>
</evidence>
<protein>
    <submittedName>
        <fullName evidence="3">Uncharacterized protein</fullName>
    </submittedName>
</protein>
<keyword evidence="2" id="KW-0812">Transmembrane</keyword>
<keyword evidence="2" id="KW-0472">Membrane</keyword>